<accession>A0A9P4IFU8</accession>
<evidence type="ECO:0000256" key="2">
    <source>
        <dbReference type="ARBA" id="ARBA00022801"/>
    </source>
</evidence>
<dbReference type="Gene3D" id="3.40.50.1820">
    <property type="entry name" value="alpha/beta hydrolase"/>
    <property type="match status" value="1"/>
</dbReference>
<feature type="domain" description="Peptidase S33 tripeptidyl aminopeptidase-like C-terminal" evidence="4">
    <location>
        <begin position="396"/>
        <end position="500"/>
    </location>
</feature>
<evidence type="ECO:0000313" key="5">
    <source>
        <dbReference type="EMBL" id="KAF2100184.1"/>
    </source>
</evidence>
<dbReference type="InterPro" id="IPR051601">
    <property type="entry name" value="Serine_prot/Carboxylest_S33"/>
</dbReference>
<dbReference type="InterPro" id="IPR029058">
    <property type="entry name" value="AB_hydrolase_fold"/>
</dbReference>
<dbReference type="PANTHER" id="PTHR43248:SF25">
    <property type="entry name" value="AB HYDROLASE-1 DOMAIN-CONTAINING PROTEIN-RELATED"/>
    <property type="match status" value="1"/>
</dbReference>
<comment type="similarity">
    <text evidence="1">Belongs to the peptidase S33 family.</text>
</comment>
<keyword evidence="2" id="KW-0378">Hydrolase</keyword>
<dbReference type="EMBL" id="ML978124">
    <property type="protein sequence ID" value="KAF2100184.1"/>
    <property type="molecule type" value="Genomic_DNA"/>
</dbReference>
<proteinExistence type="inferred from homology"/>
<comment type="caution">
    <text evidence="5">The sequence shown here is derived from an EMBL/GenBank/DDBJ whole genome shotgun (WGS) entry which is preliminary data.</text>
</comment>
<dbReference type="Proteomes" id="UP000799772">
    <property type="component" value="Unassembled WGS sequence"/>
</dbReference>
<evidence type="ECO:0000256" key="1">
    <source>
        <dbReference type="ARBA" id="ARBA00010088"/>
    </source>
</evidence>
<evidence type="ECO:0000259" key="4">
    <source>
        <dbReference type="Pfam" id="PF08386"/>
    </source>
</evidence>
<dbReference type="SUPFAM" id="SSF53474">
    <property type="entry name" value="alpha/beta-Hydrolases"/>
    <property type="match status" value="1"/>
</dbReference>
<sequence>MIYDFNKLAPSTEVKWTHCFDNFTCTRLQVPLDYDNPSVGNTSIAFIKIDAVQQPAEDVLVNFGGPGDSGVNSLLDAPESLRLWYGDKVNIVAFDPRGVNYSGPAIDCFPNAPAIRNNFITMYQNLVSDYSSTSVSEQYYWGKALSEWCAKSVGGPNGMARYINTPSVAHDMLTFAEAQAVSNGKSKENATVWYYGYSYGTLLGMTFASLFPERVGRVVLDGVGNMDSYYSGRWDTELVQTDQAVESFFKYCFEAGEESCPFYENSPEAISTRFRLLIGYLRGHPVPVIDDPNVEEPWIATYADFENVLLNALYSPERMFPLLAQILVDLEHRNGTSLLIAAGLIQGSNPATVPALDPSTPGVIISCVDSHGRANTTDSLESFQQYTELLHAQSRYAGGAWSIVVASCQNMDVAPPPSGTFPASLGVQNKTAFPMLFITNSIDPVTPMANARAMASKFPGSVLLEQDSVGHTSSTGVSNCTLGHVYDYWKGKLPSPGTVCQPNALPFQGTGA</sequence>
<evidence type="ECO:0000259" key="3">
    <source>
        <dbReference type="Pfam" id="PF00561"/>
    </source>
</evidence>
<dbReference type="InterPro" id="IPR013595">
    <property type="entry name" value="Pept_S33_TAP-like_C"/>
</dbReference>
<organism evidence="5 6">
    <name type="scientific">Rhizodiscina lignyota</name>
    <dbReference type="NCBI Taxonomy" id="1504668"/>
    <lineage>
        <taxon>Eukaryota</taxon>
        <taxon>Fungi</taxon>
        <taxon>Dikarya</taxon>
        <taxon>Ascomycota</taxon>
        <taxon>Pezizomycotina</taxon>
        <taxon>Dothideomycetes</taxon>
        <taxon>Pleosporomycetidae</taxon>
        <taxon>Aulographales</taxon>
        <taxon>Rhizodiscinaceae</taxon>
        <taxon>Rhizodiscina</taxon>
    </lineage>
</organism>
<name>A0A9P4IFU8_9PEZI</name>
<dbReference type="AlphaFoldDB" id="A0A9P4IFU8"/>
<evidence type="ECO:0000313" key="6">
    <source>
        <dbReference type="Proteomes" id="UP000799772"/>
    </source>
</evidence>
<dbReference type="OrthoDB" id="425534at2759"/>
<gene>
    <name evidence="5" type="ORF">NA57DRAFT_64857</name>
</gene>
<keyword evidence="6" id="KW-1185">Reference proteome</keyword>
<dbReference type="InterPro" id="IPR000073">
    <property type="entry name" value="AB_hydrolase_1"/>
</dbReference>
<dbReference type="GO" id="GO:0016787">
    <property type="term" value="F:hydrolase activity"/>
    <property type="evidence" value="ECO:0007669"/>
    <property type="project" value="UniProtKB-KW"/>
</dbReference>
<dbReference type="Pfam" id="PF08386">
    <property type="entry name" value="Abhydrolase_4"/>
    <property type="match status" value="1"/>
</dbReference>
<dbReference type="Pfam" id="PF00561">
    <property type="entry name" value="Abhydrolase_1"/>
    <property type="match status" value="1"/>
</dbReference>
<feature type="domain" description="AB hydrolase-1" evidence="3">
    <location>
        <begin position="88"/>
        <end position="243"/>
    </location>
</feature>
<dbReference type="PANTHER" id="PTHR43248">
    <property type="entry name" value="2-SUCCINYL-6-HYDROXY-2,4-CYCLOHEXADIENE-1-CARBOXYLATE SYNTHASE"/>
    <property type="match status" value="1"/>
</dbReference>
<protein>
    <submittedName>
        <fullName evidence="5">Alpha/beta-hydrolase</fullName>
    </submittedName>
</protein>
<reference evidence="5" key="1">
    <citation type="journal article" date="2020" name="Stud. Mycol.">
        <title>101 Dothideomycetes genomes: a test case for predicting lifestyles and emergence of pathogens.</title>
        <authorList>
            <person name="Haridas S."/>
            <person name="Albert R."/>
            <person name="Binder M."/>
            <person name="Bloem J."/>
            <person name="Labutti K."/>
            <person name="Salamov A."/>
            <person name="Andreopoulos B."/>
            <person name="Baker S."/>
            <person name="Barry K."/>
            <person name="Bills G."/>
            <person name="Bluhm B."/>
            <person name="Cannon C."/>
            <person name="Castanera R."/>
            <person name="Culley D."/>
            <person name="Daum C."/>
            <person name="Ezra D."/>
            <person name="Gonzalez J."/>
            <person name="Henrissat B."/>
            <person name="Kuo A."/>
            <person name="Liang C."/>
            <person name="Lipzen A."/>
            <person name="Lutzoni F."/>
            <person name="Magnuson J."/>
            <person name="Mondo S."/>
            <person name="Nolan M."/>
            <person name="Ohm R."/>
            <person name="Pangilinan J."/>
            <person name="Park H.-J."/>
            <person name="Ramirez L."/>
            <person name="Alfaro M."/>
            <person name="Sun H."/>
            <person name="Tritt A."/>
            <person name="Yoshinaga Y."/>
            <person name="Zwiers L.-H."/>
            <person name="Turgeon B."/>
            <person name="Goodwin S."/>
            <person name="Spatafora J."/>
            <person name="Crous P."/>
            <person name="Grigoriev I."/>
        </authorList>
    </citation>
    <scope>NUCLEOTIDE SEQUENCE</scope>
    <source>
        <strain evidence="5">CBS 133067</strain>
    </source>
</reference>